<dbReference type="Proteomes" id="UP000441797">
    <property type="component" value="Unassembled WGS sequence"/>
</dbReference>
<dbReference type="EMBL" id="NAPY01000088">
    <property type="protein sequence ID" value="MUL39505.1"/>
    <property type="molecule type" value="Genomic_DNA"/>
</dbReference>
<evidence type="ECO:0000313" key="1">
    <source>
        <dbReference type="EMBL" id="MUL39505.1"/>
    </source>
</evidence>
<reference evidence="1 2" key="1">
    <citation type="journal article" date="2019" name="Front. Microbiol.">
        <title>Genomic Features for Desiccation Tolerance and Sugar Biosynthesis in the Extremophile Gloeocapsopsis sp. UTEX B3054.</title>
        <authorList>
            <person name="Urrejola C."/>
            <person name="Alcorta J."/>
            <person name="Salas L."/>
            <person name="Vasquez M."/>
            <person name="Polz M.F."/>
            <person name="Vicuna R."/>
            <person name="Diez B."/>
        </authorList>
    </citation>
    <scope>NUCLEOTIDE SEQUENCE [LARGE SCALE GENOMIC DNA]</scope>
    <source>
        <strain evidence="1 2">1H9</strain>
    </source>
</reference>
<proteinExistence type="predicted"/>
<keyword evidence="2" id="KW-1185">Reference proteome</keyword>
<sequence length="36" mass="4196">MVNPSLGFKSFHTARRTIIGYEMMNMIRKGQVIRVI</sequence>
<name>A0A6N8G5U3_9CHRO</name>
<dbReference type="AlphaFoldDB" id="A0A6N8G5U3"/>
<protein>
    <submittedName>
        <fullName evidence="1">Uncharacterized protein</fullName>
    </submittedName>
</protein>
<comment type="caution">
    <text evidence="1">The sequence shown here is derived from an EMBL/GenBank/DDBJ whole genome shotgun (WGS) entry which is preliminary data.</text>
</comment>
<organism evidence="1 2">
    <name type="scientific">Gloeocapsopsis dulcis AAB1 = 1H9</name>
    <dbReference type="NCBI Taxonomy" id="1433147"/>
    <lineage>
        <taxon>Bacteria</taxon>
        <taxon>Bacillati</taxon>
        <taxon>Cyanobacteriota</taxon>
        <taxon>Cyanophyceae</taxon>
        <taxon>Oscillatoriophycideae</taxon>
        <taxon>Chroococcales</taxon>
        <taxon>Chroococcaceae</taxon>
        <taxon>Gloeocapsopsis</taxon>
        <taxon>Gloeocapsopsis dulcis</taxon>
    </lineage>
</organism>
<accession>A0A6N8G5U3</accession>
<gene>
    <name evidence="1" type="ORF">BWI75_25375</name>
</gene>
<evidence type="ECO:0000313" key="2">
    <source>
        <dbReference type="Proteomes" id="UP000441797"/>
    </source>
</evidence>